<dbReference type="Proteomes" id="UP000886890">
    <property type="component" value="Unassembled WGS sequence"/>
</dbReference>
<feature type="compositionally biased region" description="Low complexity" evidence="1">
    <location>
        <begin position="36"/>
        <end position="48"/>
    </location>
</feature>
<evidence type="ECO:0000256" key="1">
    <source>
        <dbReference type="SAM" id="MobiDB-lite"/>
    </source>
</evidence>
<feature type="chain" id="PRO_5038592651" evidence="2">
    <location>
        <begin position="25"/>
        <end position="576"/>
    </location>
</feature>
<name>A0A9D1XB68_9FIRM</name>
<feature type="region of interest" description="Disordered" evidence="1">
    <location>
        <begin position="30"/>
        <end position="51"/>
    </location>
</feature>
<protein>
    <submittedName>
        <fullName evidence="4">Extracellular solute-binding protein</fullName>
    </submittedName>
</protein>
<sequence length="576" mass="63773">MRKNNTRKRAIALIMASMLAASLAGCGGNNGGGSSTSGNSTASGSTASEIDTSSHEVINMLVLGNRPTNGRLEAMLEQLNAILTEKVNAELEYTYVEWTDWQTQYNLQLLSGDTSLDLITTATDWLYGWENVIKGAFMPLSEEMLQTYAPETYAQVTEDGDWDICKYEDEIYFIPEDNYIQYTNQGMFYRGDWAAEAGIPDGTITEFEQLTQYFQWIKDNKPDCIPWDVAGKNLMGGVLGGYISSKTDYVCFNGVGVGNFTDFWGVMQSDGNTVTSPYMESDALYEAADLMKEWNDMGVWREDVLNFDGDSREEMYAGTSGADQHHAQTYYSTIVPNMEAKQPGSDPKFYYWGMENQNVSHPLKLHQACAISANSQHPERALMVYDLLRNDEECYRLLNYGIEGEDYLVTDDGKLARPDGWDQSTDALDSNFWLGRNDDLELQDSTWWDGTQDFIANLNSIAYDYPFENFIIDTAAISSQQAALANVLSEYLPQLAYGKFDDPHAAIDEMREELKAAGYDDVKASIQADLDAFVEEHGDVQFVRDGGSSAADTTTASSASASSASAASTSSSSAAE</sequence>
<dbReference type="SUPFAM" id="SSF53850">
    <property type="entry name" value="Periplasmic binding protein-like II"/>
    <property type="match status" value="1"/>
</dbReference>
<gene>
    <name evidence="4" type="ORF">H9734_01610</name>
</gene>
<proteinExistence type="predicted"/>
<dbReference type="Gene3D" id="3.40.190.10">
    <property type="entry name" value="Periplasmic binding protein-like II"/>
    <property type="match status" value="2"/>
</dbReference>
<keyword evidence="2" id="KW-0732">Signal</keyword>
<dbReference type="InterPro" id="IPR006059">
    <property type="entry name" value="SBP"/>
</dbReference>
<evidence type="ECO:0000259" key="3">
    <source>
        <dbReference type="Pfam" id="PF12010"/>
    </source>
</evidence>
<feature type="region of interest" description="Disordered" evidence="1">
    <location>
        <begin position="544"/>
        <end position="576"/>
    </location>
</feature>
<evidence type="ECO:0000313" key="5">
    <source>
        <dbReference type="Proteomes" id="UP000886890"/>
    </source>
</evidence>
<dbReference type="InterPro" id="IPR022627">
    <property type="entry name" value="DUF3502"/>
</dbReference>
<reference evidence="4" key="1">
    <citation type="journal article" date="2021" name="PeerJ">
        <title>Extensive microbial diversity within the chicken gut microbiome revealed by metagenomics and culture.</title>
        <authorList>
            <person name="Gilroy R."/>
            <person name="Ravi A."/>
            <person name="Getino M."/>
            <person name="Pursley I."/>
            <person name="Horton D.L."/>
            <person name="Alikhan N.F."/>
            <person name="Baker D."/>
            <person name="Gharbi K."/>
            <person name="Hall N."/>
            <person name="Watson M."/>
            <person name="Adriaenssens E.M."/>
            <person name="Foster-Nyarko E."/>
            <person name="Jarju S."/>
            <person name="Secka A."/>
            <person name="Antonio M."/>
            <person name="Oren A."/>
            <person name="Chaudhuri R.R."/>
            <person name="La Ragione R."/>
            <person name="Hildebrand F."/>
            <person name="Pallen M.J."/>
        </authorList>
    </citation>
    <scope>NUCLEOTIDE SEQUENCE</scope>
    <source>
        <strain evidence="4">CHK183-1962</strain>
    </source>
</reference>
<feature type="compositionally biased region" description="Low complexity" evidence="1">
    <location>
        <begin position="548"/>
        <end position="576"/>
    </location>
</feature>
<dbReference type="EMBL" id="DXEK01000023">
    <property type="protein sequence ID" value="HIX76284.1"/>
    <property type="molecule type" value="Genomic_DNA"/>
</dbReference>
<comment type="caution">
    <text evidence="4">The sequence shown here is derived from an EMBL/GenBank/DDBJ whole genome shotgun (WGS) entry which is preliminary data.</text>
</comment>
<dbReference type="AlphaFoldDB" id="A0A9D1XB68"/>
<feature type="domain" description="DUF3502" evidence="3">
    <location>
        <begin position="467"/>
        <end position="534"/>
    </location>
</feature>
<dbReference type="Pfam" id="PF12010">
    <property type="entry name" value="DUF3502"/>
    <property type="match status" value="1"/>
</dbReference>
<reference evidence="4" key="2">
    <citation type="submission" date="2021-04" db="EMBL/GenBank/DDBJ databases">
        <authorList>
            <person name="Gilroy R."/>
        </authorList>
    </citation>
    <scope>NUCLEOTIDE SEQUENCE</scope>
    <source>
        <strain evidence="4">CHK183-1962</strain>
    </source>
</reference>
<organism evidence="4 5">
    <name type="scientific">Candidatus Fusicatenibacter merdavium</name>
    <dbReference type="NCBI Taxonomy" id="2838600"/>
    <lineage>
        <taxon>Bacteria</taxon>
        <taxon>Bacillati</taxon>
        <taxon>Bacillota</taxon>
        <taxon>Clostridia</taxon>
        <taxon>Lachnospirales</taxon>
        <taxon>Lachnospiraceae</taxon>
        <taxon>Fusicatenibacter</taxon>
    </lineage>
</organism>
<dbReference type="PROSITE" id="PS51257">
    <property type="entry name" value="PROKAR_LIPOPROTEIN"/>
    <property type="match status" value="1"/>
</dbReference>
<accession>A0A9D1XB68</accession>
<feature type="signal peptide" evidence="2">
    <location>
        <begin position="1"/>
        <end position="24"/>
    </location>
</feature>
<dbReference type="Pfam" id="PF01547">
    <property type="entry name" value="SBP_bac_1"/>
    <property type="match status" value="1"/>
</dbReference>
<evidence type="ECO:0000313" key="4">
    <source>
        <dbReference type="EMBL" id="HIX76284.1"/>
    </source>
</evidence>
<evidence type="ECO:0000256" key="2">
    <source>
        <dbReference type="SAM" id="SignalP"/>
    </source>
</evidence>